<evidence type="ECO:0000256" key="1">
    <source>
        <dbReference type="SAM" id="Coils"/>
    </source>
</evidence>
<dbReference type="VEuPathDB" id="VectorBase:AALB010682"/>
<keyword evidence="5" id="KW-1185">Reference proteome</keyword>
<feature type="coiled-coil region" evidence="1">
    <location>
        <begin position="317"/>
        <end position="394"/>
    </location>
</feature>
<protein>
    <recommendedName>
        <fullName evidence="3">DUF4795 domain-containing protein</fullName>
    </recommendedName>
</protein>
<feature type="compositionally biased region" description="Low complexity" evidence="2">
    <location>
        <begin position="207"/>
        <end position="219"/>
    </location>
</feature>
<organism evidence="4 5">
    <name type="scientific">Anopheles albimanus</name>
    <name type="common">New world malaria mosquito</name>
    <dbReference type="NCBI Taxonomy" id="7167"/>
    <lineage>
        <taxon>Eukaryota</taxon>
        <taxon>Metazoa</taxon>
        <taxon>Ecdysozoa</taxon>
        <taxon>Arthropoda</taxon>
        <taxon>Hexapoda</taxon>
        <taxon>Insecta</taxon>
        <taxon>Pterygota</taxon>
        <taxon>Neoptera</taxon>
        <taxon>Endopterygota</taxon>
        <taxon>Diptera</taxon>
        <taxon>Nematocera</taxon>
        <taxon>Culicoidea</taxon>
        <taxon>Culicidae</taxon>
        <taxon>Anophelinae</taxon>
        <taxon>Anopheles</taxon>
    </lineage>
</organism>
<feature type="region of interest" description="Disordered" evidence="2">
    <location>
        <begin position="573"/>
        <end position="603"/>
    </location>
</feature>
<dbReference type="Pfam" id="PF16043">
    <property type="entry name" value="DUF4795"/>
    <property type="match status" value="1"/>
</dbReference>
<evidence type="ECO:0000256" key="2">
    <source>
        <dbReference type="SAM" id="MobiDB-lite"/>
    </source>
</evidence>
<feature type="region of interest" description="Disordered" evidence="2">
    <location>
        <begin position="47"/>
        <end position="71"/>
    </location>
</feature>
<accession>A0A182FVU7</accession>
<evidence type="ECO:0000259" key="3">
    <source>
        <dbReference type="Pfam" id="PF16043"/>
    </source>
</evidence>
<keyword evidence="1" id="KW-0175">Coiled coil</keyword>
<reference evidence="4" key="2">
    <citation type="submission" date="2022-08" db="UniProtKB">
        <authorList>
            <consortium name="EnsemblMetazoa"/>
        </authorList>
    </citation>
    <scope>IDENTIFICATION</scope>
    <source>
        <strain evidence="4">STECLA/ALBI9_A</strain>
    </source>
</reference>
<sequence length="603" mass="68083">MEETCSCSELLAAAFGSPEPGVISISSLRQLLLVMLNKIEDNQTIEHSAEASHTEEQPEESKEMKQPAERFEDTEAYRELIRKIDQLETAQHTLTVRLLAEQRVSGTIMPTVEQLEEYRSSRTQSTLHPGHENAIDYLTLVSRLDKIDETIGNLTSLANDTVLEYARIEKSILPLLEGDVLGNIHAQLDTIHQQLKAQCPDYRPQRRSLSSAVRSSRSSRPMDGGPSIPIDFYQHAVPSSLKALVPRRSTLAELPSKEDLLQQELDGIKTILLSLISGLPLPGTADQALTISSTSSALDVTTENLRALWPRALEEMLTANQDRIEALEEKQNDLERCLNAKTERDRSTDGSLKQLTSALQDHELKVQNQLHELRANFSDQALHLESQLQELKQQTDTHLQTIDHELERRVQFEHFRTRVSLDQFNTAIEQLHEEIDREVEFFSDELQRIWGLLQSLSTSVADKCERDSVELMETRLRRSLTHTQLMMTKLKGLLAGSIQAAGTKRHLQPDGLRCLSCNHAAMMQSLEQLVPTGKELFTAELKREQRISRLKGMAKREMAKEQRSKTIGIPVIPVQGATTRPDMERPDQLAYTVHPEESDGQQG</sequence>
<dbReference type="Proteomes" id="UP000069272">
    <property type="component" value="Chromosome 3R"/>
</dbReference>
<dbReference type="EnsemblMetazoa" id="AALB010682-RA">
    <property type="protein sequence ID" value="AALB010682-PA"/>
    <property type="gene ID" value="AALB010682"/>
</dbReference>
<name>A0A182FVU7_ANOAL</name>
<evidence type="ECO:0000313" key="5">
    <source>
        <dbReference type="Proteomes" id="UP000069272"/>
    </source>
</evidence>
<dbReference type="InterPro" id="IPR032013">
    <property type="entry name" value="DUF4795"/>
</dbReference>
<feature type="region of interest" description="Disordered" evidence="2">
    <location>
        <begin position="200"/>
        <end position="225"/>
    </location>
</feature>
<evidence type="ECO:0000313" key="4">
    <source>
        <dbReference type="EnsemblMetazoa" id="AALB010682-PA"/>
    </source>
</evidence>
<reference evidence="4 5" key="1">
    <citation type="journal article" date="2017" name="G3 (Bethesda)">
        <title>The Physical Genome Mapping of Anopheles albimanus Corrected Scaffold Misassemblies and Identified Interarm Rearrangements in Genus Anopheles.</title>
        <authorList>
            <person name="Artemov G.N."/>
            <person name="Peery A.N."/>
            <person name="Jiang X."/>
            <person name="Tu Z."/>
            <person name="Stegniy V.N."/>
            <person name="Sharakhova M.V."/>
            <person name="Sharakhov I.V."/>
        </authorList>
    </citation>
    <scope>NUCLEOTIDE SEQUENCE [LARGE SCALE GENOMIC DNA]</scope>
    <source>
        <strain evidence="4 5">ALBI9_A</strain>
    </source>
</reference>
<feature type="domain" description="DUF4795" evidence="3">
    <location>
        <begin position="350"/>
        <end position="534"/>
    </location>
</feature>
<proteinExistence type="predicted"/>
<dbReference type="AlphaFoldDB" id="A0A182FVU7"/>